<gene>
    <name evidence="2" type="ORF">GPM918_LOCUS16076</name>
    <name evidence="3" type="ORF">SRO942_LOCUS16072</name>
</gene>
<dbReference type="AlphaFoldDB" id="A0A814KAS2"/>
<comment type="caution">
    <text evidence="2">The sequence shown here is derived from an EMBL/GenBank/DDBJ whole genome shotgun (WGS) entry which is preliminary data.</text>
</comment>
<dbReference type="Proteomes" id="UP000663829">
    <property type="component" value="Unassembled WGS sequence"/>
</dbReference>
<dbReference type="EMBL" id="CAJNOQ010004152">
    <property type="protein sequence ID" value="CAF1046908.1"/>
    <property type="molecule type" value="Genomic_DNA"/>
</dbReference>
<feature type="region of interest" description="Disordered" evidence="1">
    <location>
        <begin position="71"/>
        <end position="107"/>
    </location>
</feature>
<dbReference type="OrthoDB" id="10227535at2759"/>
<feature type="non-terminal residue" evidence="2">
    <location>
        <position position="1"/>
    </location>
</feature>
<dbReference type="Proteomes" id="UP000681722">
    <property type="component" value="Unassembled WGS sequence"/>
</dbReference>
<evidence type="ECO:0000313" key="2">
    <source>
        <dbReference type="EMBL" id="CAF1046908.1"/>
    </source>
</evidence>
<feature type="compositionally biased region" description="Basic and acidic residues" evidence="1">
    <location>
        <begin position="137"/>
        <end position="150"/>
    </location>
</feature>
<sequence>KYNGIVKWVYISLNYILTTLEEKLKNSVEVWLMASENSFSVCDIWGEKNMAICAKQIIIIDKRIIDVSGLNDQSENKHQKQKNGKEYGSESDKNGKHGQNGIKGENGGNITIISKTIENENNLEIKANGRNGSYGQHGDDGVDGEKGADDHGLEMGEFKRNFPPTAKTTGGQSVGNVIQTGVAVAVTRWCFYSMLALLSADVFCEYYRVFCVCSCLAVKAFDLRLAGDIKILTKPDVKANIKTSAIDKSRSSDEQKGLMKILVNLMKINLMLITWTEPLIRDSEYENKTQYVQIGLRSAPEPPACLSINEMKNSREKTKYPEIKKYSFNVNDIELLAYHGNICQNVHVPSADDKDQTLLNTYVN</sequence>
<protein>
    <submittedName>
        <fullName evidence="2">Uncharacterized protein</fullName>
    </submittedName>
</protein>
<feature type="region of interest" description="Disordered" evidence="1">
    <location>
        <begin position="128"/>
        <end position="150"/>
    </location>
</feature>
<keyword evidence="4" id="KW-1185">Reference proteome</keyword>
<organism evidence="2 4">
    <name type="scientific">Didymodactylos carnosus</name>
    <dbReference type="NCBI Taxonomy" id="1234261"/>
    <lineage>
        <taxon>Eukaryota</taxon>
        <taxon>Metazoa</taxon>
        <taxon>Spiralia</taxon>
        <taxon>Gnathifera</taxon>
        <taxon>Rotifera</taxon>
        <taxon>Eurotatoria</taxon>
        <taxon>Bdelloidea</taxon>
        <taxon>Philodinida</taxon>
        <taxon>Philodinidae</taxon>
        <taxon>Didymodactylos</taxon>
    </lineage>
</organism>
<evidence type="ECO:0000313" key="3">
    <source>
        <dbReference type="EMBL" id="CAF3816632.1"/>
    </source>
</evidence>
<reference evidence="2" key="1">
    <citation type="submission" date="2021-02" db="EMBL/GenBank/DDBJ databases">
        <authorList>
            <person name="Nowell W R."/>
        </authorList>
    </citation>
    <scope>NUCLEOTIDE SEQUENCE</scope>
</reference>
<dbReference type="EMBL" id="CAJOBC010004151">
    <property type="protein sequence ID" value="CAF3816632.1"/>
    <property type="molecule type" value="Genomic_DNA"/>
</dbReference>
<feature type="compositionally biased region" description="Basic and acidic residues" evidence="1">
    <location>
        <begin position="74"/>
        <end position="95"/>
    </location>
</feature>
<evidence type="ECO:0000256" key="1">
    <source>
        <dbReference type="SAM" id="MobiDB-lite"/>
    </source>
</evidence>
<proteinExistence type="predicted"/>
<evidence type="ECO:0000313" key="4">
    <source>
        <dbReference type="Proteomes" id="UP000663829"/>
    </source>
</evidence>
<accession>A0A814KAS2</accession>
<name>A0A814KAS2_9BILA</name>